<comment type="caution">
    <text evidence="1">The sequence shown here is derived from an EMBL/GenBank/DDBJ whole genome shotgun (WGS) entry which is preliminary data.</text>
</comment>
<organism evidence="1 2">
    <name type="scientific">Bacillus cereus</name>
    <dbReference type="NCBI Taxonomy" id="1396"/>
    <lineage>
        <taxon>Bacteria</taxon>
        <taxon>Bacillati</taxon>
        <taxon>Bacillota</taxon>
        <taxon>Bacilli</taxon>
        <taxon>Bacillales</taxon>
        <taxon>Bacillaceae</taxon>
        <taxon>Bacillus</taxon>
        <taxon>Bacillus cereus group</taxon>
    </lineage>
</organism>
<sequence>MDIRWHEDGIAFETMREAHEWAYNVIYNEIGYLYDGYKTKDEKIASSLIYELVRANTLYGPKYNISCDEECTVKPCIYKVWVTLI</sequence>
<dbReference type="AlphaFoldDB" id="A0A9W7UP91"/>
<proteinExistence type="predicted"/>
<protein>
    <submittedName>
        <fullName evidence="1">Uncharacterized protein</fullName>
    </submittedName>
</protein>
<dbReference type="RefSeq" id="WP_097825767.1">
    <property type="nucleotide sequence ID" value="NZ_JBNTOR010000006.1"/>
</dbReference>
<reference evidence="1 2" key="1">
    <citation type="submission" date="2018-08" db="EMBL/GenBank/DDBJ databases">
        <title>Bacillus phenotypic plasticity.</title>
        <authorList>
            <person name="Hurtado E."/>
        </authorList>
    </citation>
    <scope>NUCLEOTIDE SEQUENCE [LARGE SCALE GENOMIC DNA]</scope>
    <source>
        <strain evidence="1 2">111b</strain>
    </source>
</reference>
<accession>A0A9W7UP91</accession>
<gene>
    <name evidence="1" type="ORF">DX932_26860</name>
</gene>
<dbReference type="EMBL" id="QSMZ01000034">
    <property type="protein sequence ID" value="KAA6455564.1"/>
    <property type="molecule type" value="Genomic_DNA"/>
</dbReference>
<name>A0A9W7UP91_BACCE</name>
<evidence type="ECO:0000313" key="2">
    <source>
        <dbReference type="Proteomes" id="UP000323321"/>
    </source>
</evidence>
<evidence type="ECO:0000313" key="1">
    <source>
        <dbReference type="EMBL" id="KAA6455564.1"/>
    </source>
</evidence>
<dbReference type="Proteomes" id="UP000323321">
    <property type="component" value="Unassembled WGS sequence"/>
</dbReference>